<keyword evidence="7" id="KW-0812">Transmembrane</keyword>
<dbReference type="GO" id="GO:0016787">
    <property type="term" value="F:hydrolase activity"/>
    <property type="evidence" value="ECO:0007669"/>
    <property type="project" value="UniProtKB-KW"/>
</dbReference>
<keyword evidence="7" id="KW-1133">Transmembrane helix</keyword>
<comment type="function">
    <text evidence="1 6">Hydrolyzes acetyl esters in homogalacturonan regions of pectin. In type I primary cell wall, galacturonic acid residues of pectin can be acetylated at the O-2 and O-3 positions. Decreasing the degree of acetylation of pectin gels in vitro alters their physical properties.</text>
</comment>
<dbReference type="RefSeq" id="XP_021867427.1">
    <property type="nucleotide sequence ID" value="XM_022011735.2"/>
</dbReference>
<dbReference type="KEGG" id="soe:110806096"/>
<keyword evidence="4 6" id="KW-0134">Cell wall</keyword>
<accession>A0A9R0JGI2</accession>
<evidence type="ECO:0000256" key="5">
    <source>
        <dbReference type="ARBA" id="ARBA00023316"/>
    </source>
</evidence>
<dbReference type="PANTHER" id="PTHR21562">
    <property type="entry name" value="NOTUM-RELATED"/>
    <property type="match status" value="1"/>
</dbReference>
<evidence type="ECO:0000256" key="1">
    <source>
        <dbReference type="ARBA" id="ARBA00003534"/>
    </source>
</evidence>
<dbReference type="Pfam" id="PF03283">
    <property type="entry name" value="PAE"/>
    <property type="match status" value="1"/>
</dbReference>
<dbReference type="PANTHER" id="PTHR21562:SF83">
    <property type="entry name" value="PECTIN ACETYLESTERASE 4"/>
    <property type="match status" value="1"/>
</dbReference>
<dbReference type="GeneID" id="110806096"/>
<dbReference type="GO" id="GO:0071555">
    <property type="term" value="P:cell wall organization"/>
    <property type="evidence" value="ECO:0007669"/>
    <property type="project" value="UniProtKB-KW"/>
</dbReference>
<organism evidence="8 9">
    <name type="scientific">Spinacia oleracea</name>
    <name type="common">Spinach</name>
    <dbReference type="NCBI Taxonomy" id="3562"/>
    <lineage>
        <taxon>Eukaryota</taxon>
        <taxon>Viridiplantae</taxon>
        <taxon>Streptophyta</taxon>
        <taxon>Embryophyta</taxon>
        <taxon>Tracheophyta</taxon>
        <taxon>Spermatophyta</taxon>
        <taxon>Magnoliopsida</taxon>
        <taxon>eudicotyledons</taxon>
        <taxon>Gunneridae</taxon>
        <taxon>Pentapetalae</taxon>
        <taxon>Caryophyllales</taxon>
        <taxon>Chenopodiaceae</taxon>
        <taxon>Chenopodioideae</taxon>
        <taxon>Anserineae</taxon>
        <taxon>Spinacia</taxon>
    </lineage>
</organism>
<gene>
    <name evidence="9" type="primary">LOC110806096</name>
</gene>
<dbReference type="EC" id="3.1.1.-" evidence="6"/>
<evidence type="ECO:0000256" key="3">
    <source>
        <dbReference type="ARBA" id="ARBA00005784"/>
    </source>
</evidence>
<keyword evidence="8" id="KW-1185">Reference proteome</keyword>
<name>A0A9R0JGI2_SPIOL</name>
<keyword evidence="5 6" id="KW-0961">Cell wall biogenesis/degradation</keyword>
<comment type="subcellular location">
    <subcellularLocation>
        <location evidence="2 6">Secreted</location>
        <location evidence="2 6">Cell wall</location>
    </subcellularLocation>
</comment>
<sequence length="420" mass="47049">MAISRQSTLSWWRKLSKKDLITAAIGLALILFSFSFLFNSSKKADVFTLNSDYVPLTLLRNAKQTGAFCLDGSLPGYHFQKGFGSGSSKWVLHIEGGGWCDSVATCALRKATALGSSNFMEQVQFSGILSHDPAENPDFFNWNKVKIRYCDGSSFAGHSENEFHNGTYLFFRGQLIWKAVMDELLAKGMSNAGQALLSGCSAGGLATMIHCDDFRAKLPKTATVKCLADASFFLDEKDVNGRHTMQLFYKNVVNLHGAAKSLPRDCVAKMSPSLCFFPQQIVESIKTPLFLVNPAYDFWQIQHVLVPAASDLPDEWRRCRLNIQNCSSHQMDILQGFRNSLLNALGEFKKKKERGMFINSCFIHCQTWMATWHGPNSPKLNNKTIAENAGDWYFNREQTKQIDCPFPCNPSCLNMDFTQA</sequence>
<protein>
    <recommendedName>
        <fullName evidence="6">Pectin acetylesterase</fullName>
        <ecNumber evidence="6">3.1.1.-</ecNumber>
    </recommendedName>
</protein>
<dbReference type="InterPro" id="IPR004963">
    <property type="entry name" value="PAE/NOTUM"/>
</dbReference>
<proteinExistence type="inferred from homology"/>
<keyword evidence="7" id="KW-0472">Membrane</keyword>
<dbReference type="AlphaFoldDB" id="A0A9R0JGI2"/>
<keyword evidence="6" id="KW-0964">Secreted</keyword>
<dbReference type="OrthoDB" id="2015280at2759"/>
<reference evidence="8" key="1">
    <citation type="journal article" date="2021" name="Nat. Commun.">
        <title>Genomic analyses provide insights into spinach domestication and the genetic basis of agronomic traits.</title>
        <authorList>
            <person name="Cai X."/>
            <person name="Sun X."/>
            <person name="Xu C."/>
            <person name="Sun H."/>
            <person name="Wang X."/>
            <person name="Ge C."/>
            <person name="Zhang Z."/>
            <person name="Wang Q."/>
            <person name="Fei Z."/>
            <person name="Jiao C."/>
            <person name="Wang Q."/>
        </authorList>
    </citation>
    <scope>NUCLEOTIDE SEQUENCE [LARGE SCALE GENOMIC DNA]</scope>
    <source>
        <strain evidence="8">cv. Varoflay</strain>
    </source>
</reference>
<evidence type="ECO:0000256" key="2">
    <source>
        <dbReference type="ARBA" id="ARBA00004191"/>
    </source>
</evidence>
<feature type="transmembrane region" description="Helical" evidence="7">
    <location>
        <begin position="20"/>
        <end position="38"/>
    </location>
</feature>
<dbReference type="Proteomes" id="UP000813463">
    <property type="component" value="Chromosome 5"/>
</dbReference>
<evidence type="ECO:0000256" key="6">
    <source>
        <dbReference type="RuleBase" id="RU363114"/>
    </source>
</evidence>
<keyword evidence="6" id="KW-0378">Hydrolase</keyword>
<evidence type="ECO:0000313" key="9">
    <source>
        <dbReference type="RefSeq" id="XP_021867427.1"/>
    </source>
</evidence>
<evidence type="ECO:0000256" key="4">
    <source>
        <dbReference type="ARBA" id="ARBA00022512"/>
    </source>
</evidence>
<comment type="similarity">
    <text evidence="3 6">Belongs to the pectinacetylesterase family.</text>
</comment>
<evidence type="ECO:0000313" key="8">
    <source>
        <dbReference type="Proteomes" id="UP000813463"/>
    </source>
</evidence>
<reference evidence="9" key="2">
    <citation type="submission" date="2025-08" db="UniProtKB">
        <authorList>
            <consortium name="RefSeq"/>
        </authorList>
    </citation>
    <scope>IDENTIFICATION</scope>
    <source>
        <tissue evidence="9">Leaf</tissue>
    </source>
</reference>
<evidence type="ECO:0000256" key="7">
    <source>
        <dbReference type="SAM" id="Phobius"/>
    </source>
</evidence>